<dbReference type="GeneID" id="24872360"/>
<dbReference type="InterPro" id="IPR018973">
    <property type="entry name" value="MZB"/>
</dbReference>
<evidence type="ECO:0000259" key="1">
    <source>
        <dbReference type="Pfam" id="PF09369"/>
    </source>
</evidence>
<dbReference type="RefSeq" id="WP_048183528.1">
    <property type="nucleotide sequence ID" value="NZ_CP009508.1"/>
</dbReference>
<dbReference type="KEGG" id="msj:MSSAC_2700"/>
<evidence type="ECO:0000313" key="3">
    <source>
        <dbReference type="Proteomes" id="UP000033123"/>
    </source>
</evidence>
<gene>
    <name evidence="2" type="ORF">MSSAC_2700</name>
</gene>
<dbReference type="STRING" id="1434118.MSSAC_2700"/>
<accession>A0A0E3PRG2</accession>
<protein>
    <recommendedName>
        <fullName evidence="1">MrfA-like Zn-binding domain-containing protein</fullName>
    </recommendedName>
</protein>
<dbReference type="Pfam" id="PF09369">
    <property type="entry name" value="MZB"/>
    <property type="match status" value="1"/>
</dbReference>
<dbReference type="Proteomes" id="UP000033123">
    <property type="component" value="Chromosome"/>
</dbReference>
<sequence>MLEKVQHIRRSQFITTYGPGAIIEGRKGPRVIPSLDIGLGKYFSQEILEEFEIPDIRMTYLVNGASIFSLPTNAALKKKDSLYIYRTKEFPVWRICANWKKHKNPDSILYEGNNVDFKCPVCGEIGEPVRFILACADGHMDDIPWNTLVHEKEKGTNCKGWFYWKGGGSSVKSIEIECPTCNQKKTVEEIYKKGSRCTGRLPEREFSGPYRPKKCGSHMKVIQRQATNLRIPEVLTLLTIPEYDTRIARIIQGKSVLNLIENLEDAGVLDEENFMKGINKKLEREEILKETFECISYYISKHNWKDFLNLYQSINPKSREDKCEYKDMLIEEFRSLKNSSEIGYISDNKNFSIRKSKEFMLSLHHNEIPLKVAGIDVLRTVTVQRGYRRMPNLKVENHPECNSLVPIDVKIPSSGEKWLPGFESIGEGIFITASKNPAISLAPISYDVKIEEKDSKNGGLLRDVNVKDPLFIWWHTLSHALIRTLSLYSGYSSSSLKERVYLDDSKGVNEGGILIYTTMSGNDGGMGGLTGTISNFEEVLTRTLESIALCSNDPLCIEQKMNEKSCNGSACHSCLLVSETSCEHRNMWLDRHMILGD</sequence>
<feature type="domain" description="MrfA-like Zn-binding" evidence="1">
    <location>
        <begin position="477"/>
        <end position="575"/>
    </location>
</feature>
<dbReference type="NCBIfam" id="NF038324">
    <property type="entry name" value="DrmB_fam"/>
    <property type="match status" value="1"/>
</dbReference>
<reference evidence="2 3" key="1">
    <citation type="submission" date="2014-07" db="EMBL/GenBank/DDBJ databases">
        <title>Methanogenic archaea and the global carbon cycle.</title>
        <authorList>
            <person name="Henriksen J.R."/>
            <person name="Luke J."/>
            <person name="Reinhart S."/>
            <person name="Benedict M.N."/>
            <person name="Youngblut N.D."/>
            <person name="Metcalf M.E."/>
            <person name="Whitaker R.J."/>
            <person name="Metcalf W.W."/>
        </authorList>
    </citation>
    <scope>NUCLEOTIDE SEQUENCE [LARGE SCALE GENOMIC DNA]</scope>
    <source>
        <strain evidence="2 3">C2J</strain>
    </source>
</reference>
<dbReference type="PATRIC" id="fig|1434118.4.peg.3521"/>
<evidence type="ECO:0000313" key="2">
    <source>
        <dbReference type="EMBL" id="AKB37290.1"/>
    </source>
</evidence>
<dbReference type="EMBL" id="CP009508">
    <property type="protein sequence ID" value="AKB37290.1"/>
    <property type="molecule type" value="Genomic_DNA"/>
</dbReference>
<organism evidence="2 3">
    <name type="scientific">Methanosarcina siciliae C2J</name>
    <dbReference type="NCBI Taxonomy" id="1434118"/>
    <lineage>
        <taxon>Archaea</taxon>
        <taxon>Methanobacteriati</taxon>
        <taxon>Methanobacteriota</taxon>
        <taxon>Stenosarchaea group</taxon>
        <taxon>Methanomicrobia</taxon>
        <taxon>Methanosarcinales</taxon>
        <taxon>Methanosarcinaceae</taxon>
        <taxon>Methanosarcina</taxon>
    </lineage>
</organism>
<name>A0A0E3PRG2_9EURY</name>
<dbReference type="AlphaFoldDB" id="A0A0E3PRG2"/>
<proteinExistence type="predicted"/>
<dbReference type="HOGENOM" id="CLU_020062_0_0_2"/>
<dbReference type="InterPro" id="IPR047721">
    <property type="entry name" value="DrmB"/>
</dbReference>